<evidence type="ECO:0000256" key="1">
    <source>
        <dbReference type="ARBA" id="ARBA00005664"/>
    </source>
</evidence>
<dbReference type="InterPro" id="IPR029044">
    <property type="entry name" value="Nucleotide-diphossugar_trans"/>
</dbReference>
<organism evidence="5 6">
    <name type="scientific">Choiromyces venosus 120613-1</name>
    <dbReference type="NCBI Taxonomy" id="1336337"/>
    <lineage>
        <taxon>Eukaryota</taxon>
        <taxon>Fungi</taxon>
        <taxon>Dikarya</taxon>
        <taxon>Ascomycota</taxon>
        <taxon>Pezizomycotina</taxon>
        <taxon>Pezizomycetes</taxon>
        <taxon>Pezizales</taxon>
        <taxon>Tuberaceae</taxon>
        <taxon>Choiromyces</taxon>
    </lineage>
</organism>
<comment type="similarity">
    <text evidence="1">Belongs to the glycosyltransferase 34 family.</text>
</comment>
<feature type="non-terminal residue" evidence="5">
    <location>
        <position position="245"/>
    </location>
</feature>
<keyword evidence="3" id="KW-0808">Transferase</keyword>
<evidence type="ECO:0000313" key="6">
    <source>
        <dbReference type="Proteomes" id="UP000276215"/>
    </source>
</evidence>
<dbReference type="GO" id="GO:0006487">
    <property type="term" value="P:protein N-linked glycosylation"/>
    <property type="evidence" value="ECO:0007669"/>
    <property type="project" value="TreeGrafter"/>
</dbReference>
<evidence type="ECO:0000313" key="5">
    <source>
        <dbReference type="EMBL" id="RPA97108.1"/>
    </source>
</evidence>
<keyword evidence="6" id="KW-1185">Reference proteome</keyword>
<name>A0A3N4JJF6_9PEZI</name>
<dbReference type="PANTHER" id="PTHR31306">
    <property type="entry name" value="ALPHA-1,6-MANNOSYLTRANSFERASE MNN11-RELATED"/>
    <property type="match status" value="1"/>
</dbReference>
<dbReference type="Gene3D" id="3.90.550.10">
    <property type="entry name" value="Spore Coat Polysaccharide Biosynthesis Protein SpsA, Chain A"/>
    <property type="match status" value="1"/>
</dbReference>
<evidence type="ECO:0000256" key="3">
    <source>
        <dbReference type="ARBA" id="ARBA00022679"/>
    </source>
</evidence>
<accession>A0A3N4JJF6</accession>
<keyword evidence="4" id="KW-0472">Membrane</keyword>
<dbReference type="PANTHER" id="PTHR31306:SF10">
    <property type="entry name" value="ALPHA-1,6-MANNOSYLTRANSFERASE MNN11-RELATED"/>
    <property type="match status" value="1"/>
</dbReference>
<dbReference type="GO" id="GO:0000136">
    <property type="term" value="C:mannan polymerase complex"/>
    <property type="evidence" value="ECO:0007669"/>
    <property type="project" value="TreeGrafter"/>
</dbReference>
<feature type="transmembrane region" description="Helical" evidence="4">
    <location>
        <begin position="30"/>
        <end position="46"/>
    </location>
</feature>
<evidence type="ECO:0000256" key="4">
    <source>
        <dbReference type="SAM" id="Phobius"/>
    </source>
</evidence>
<evidence type="ECO:0008006" key="7">
    <source>
        <dbReference type="Google" id="ProtNLM"/>
    </source>
</evidence>
<sequence length="245" mass="27946">MHFALPTRNHRSSPFLASSVPRGYFSRRKPLYAVVFLVILLLIAFVRNSGDGRPADAPDTVMILLINKVGYSTNHINKVIENRKEYAEAHGYGLFIKNIADYPIGEVPNGWARIPAIRHAMKEYKYSTYFWILDQDAVIMNPSLSLEEHILAPARLDSIMRKGVPVVPPSSVIETYRHVPPERVQFIITQDDEGLQPGSMILRAGPWAHYLLDAWFDPIFRYYGFQKAEQHALVCFCFNLLLGMV</sequence>
<keyword evidence="2" id="KW-0328">Glycosyltransferase</keyword>
<dbReference type="InterPro" id="IPR008630">
    <property type="entry name" value="Glyco_trans_34"/>
</dbReference>
<gene>
    <name evidence="5" type="ORF">L873DRAFT_1810156</name>
</gene>
<dbReference type="Proteomes" id="UP000276215">
    <property type="component" value="Unassembled WGS sequence"/>
</dbReference>
<reference evidence="5 6" key="1">
    <citation type="journal article" date="2018" name="Nat. Ecol. Evol.">
        <title>Pezizomycetes genomes reveal the molecular basis of ectomycorrhizal truffle lifestyle.</title>
        <authorList>
            <person name="Murat C."/>
            <person name="Payen T."/>
            <person name="Noel B."/>
            <person name="Kuo A."/>
            <person name="Morin E."/>
            <person name="Chen J."/>
            <person name="Kohler A."/>
            <person name="Krizsan K."/>
            <person name="Balestrini R."/>
            <person name="Da Silva C."/>
            <person name="Montanini B."/>
            <person name="Hainaut M."/>
            <person name="Levati E."/>
            <person name="Barry K.W."/>
            <person name="Belfiori B."/>
            <person name="Cichocki N."/>
            <person name="Clum A."/>
            <person name="Dockter R.B."/>
            <person name="Fauchery L."/>
            <person name="Guy J."/>
            <person name="Iotti M."/>
            <person name="Le Tacon F."/>
            <person name="Lindquist E.A."/>
            <person name="Lipzen A."/>
            <person name="Malagnac F."/>
            <person name="Mello A."/>
            <person name="Molinier V."/>
            <person name="Miyauchi S."/>
            <person name="Poulain J."/>
            <person name="Riccioni C."/>
            <person name="Rubini A."/>
            <person name="Sitrit Y."/>
            <person name="Splivallo R."/>
            <person name="Traeger S."/>
            <person name="Wang M."/>
            <person name="Zifcakova L."/>
            <person name="Wipf D."/>
            <person name="Zambonelli A."/>
            <person name="Paolocci F."/>
            <person name="Nowrousian M."/>
            <person name="Ottonello S."/>
            <person name="Baldrian P."/>
            <person name="Spatafora J.W."/>
            <person name="Henrissat B."/>
            <person name="Nagy L.G."/>
            <person name="Aury J.M."/>
            <person name="Wincker P."/>
            <person name="Grigoriev I.V."/>
            <person name="Bonfante P."/>
            <person name="Martin F.M."/>
        </authorList>
    </citation>
    <scope>NUCLEOTIDE SEQUENCE [LARGE SCALE GENOMIC DNA]</scope>
    <source>
        <strain evidence="5 6">120613-1</strain>
    </source>
</reference>
<dbReference type="Pfam" id="PF05637">
    <property type="entry name" value="Glyco_transf_34"/>
    <property type="match status" value="1"/>
</dbReference>
<evidence type="ECO:0000256" key="2">
    <source>
        <dbReference type="ARBA" id="ARBA00022676"/>
    </source>
</evidence>
<keyword evidence="4" id="KW-1133">Transmembrane helix</keyword>
<dbReference type="STRING" id="1336337.A0A3N4JJF6"/>
<proteinExistence type="inferred from homology"/>
<dbReference type="AlphaFoldDB" id="A0A3N4JJF6"/>
<dbReference type="OrthoDB" id="205108at2759"/>
<keyword evidence="4" id="KW-0812">Transmembrane</keyword>
<dbReference type="GO" id="GO:0000009">
    <property type="term" value="F:alpha-1,6-mannosyltransferase activity"/>
    <property type="evidence" value="ECO:0007669"/>
    <property type="project" value="TreeGrafter"/>
</dbReference>
<dbReference type="EMBL" id="ML120407">
    <property type="protein sequence ID" value="RPA97108.1"/>
    <property type="molecule type" value="Genomic_DNA"/>
</dbReference>
<protein>
    <recommendedName>
        <fullName evidence="7">Glycosyltransferase family 34 protein</fullName>
    </recommendedName>
</protein>